<accession>M1DGZ9</accession>
<dbReference type="EnsemblPlants" id="PGSC0003DMT400088903">
    <property type="protein sequence ID" value="PGSC0003DMT400088903"/>
    <property type="gene ID" value="PGSC0003DMG400038474"/>
</dbReference>
<dbReference type="PaxDb" id="4113-PGSC0003DMT400088903"/>
<evidence type="ECO:0000313" key="3">
    <source>
        <dbReference type="Proteomes" id="UP000011115"/>
    </source>
</evidence>
<dbReference type="InParanoid" id="M1DGZ9"/>
<dbReference type="Gramene" id="PGSC0003DMT400088903">
    <property type="protein sequence ID" value="PGSC0003DMT400088903"/>
    <property type="gene ID" value="PGSC0003DMG400038474"/>
</dbReference>
<keyword evidence="3" id="KW-1185">Reference proteome</keyword>
<protein>
    <submittedName>
        <fullName evidence="2">Integrase core domain containing protein</fullName>
    </submittedName>
</protein>
<proteinExistence type="predicted"/>
<name>M1DGZ9_SOLTU</name>
<organism evidence="2 3">
    <name type="scientific">Solanum tuberosum</name>
    <name type="common">Potato</name>
    <dbReference type="NCBI Taxonomy" id="4113"/>
    <lineage>
        <taxon>Eukaryota</taxon>
        <taxon>Viridiplantae</taxon>
        <taxon>Streptophyta</taxon>
        <taxon>Embryophyta</taxon>
        <taxon>Tracheophyta</taxon>
        <taxon>Spermatophyta</taxon>
        <taxon>Magnoliopsida</taxon>
        <taxon>eudicotyledons</taxon>
        <taxon>Gunneridae</taxon>
        <taxon>Pentapetalae</taxon>
        <taxon>asterids</taxon>
        <taxon>lamiids</taxon>
        <taxon>Solanales</taxon>
        <taxon>Solanaceae</taxon>
        <taxon>Solanoideae</taxon>
        <taxon>Solaneae</taxon>
        <taxon>Solanum</taxon>
    </lineage>
</organism>
<feature type="compositionally biased region" description="Low complexity" evidence="1">
    <location>
        <begin position="39"/>
        <end position="52"/>
    </location>
</feature>
<evidence type="ECO:0000313" key="2">
    <source>
        <dbReference type="EnsemblPlants" id="PGSC0003DMT400088903"/>
    </source>
</evidence>
<feature type="compositionally biased region" description="Low complexity" evidence="1">
    <location>
        <begin position="75"/>
        <end position="107"/>
    </location>
</feature>
<sequence>MSPKKPSTFAAKGKSKSLAPSFWLINEDTAAEQDPAYVPPTTRTSPTGPRTTQNQTQRVIPDVVTACQSDKEDTSISSPAGSASGSESSSVFGSTSSASSHGRTTSSNEATSAVNILLPPNTDPAAVADEPNSGHTHDRQRGATEEVKDVKATIAELKKDVDYLKSTDISMILGIVEVPDVPEMPQTATGHGDGWSI</sequence>
<feature type="compositionally biased region" description="Basic and acidic residues" evidence="1">
    <location>
        <begin position="135"/>
        <end position="147"/>
    </location>
</feature>
<evidence type="ECO:0000256" key="1">
    <source>
        <dbReference type="SAM" id="MobiDB-lite"/>
    </source>
</evidence>
<dbReference type="Proteomes" id="UP000011115">
    <property type="component" value="Unassembled WGS sequence"/>
</dbReference>
<feature type="region of interest" description="Disordered" evidence="1">
    <location>
        <begin position="26"/>
        <end position="147"/>
    </location>
</feature>
<reference evidence="3" key="1">
    <citation type="journal article" date="2011" name="Nature">
        <title>Genome sequence and analysis of the tuber crop potato.</title>
        <authorList>
            <consortium name="The Potato Genome Sequencing Consortium"/>
        </authorList>
    </citation>
    <scope>NUCLEOTIDE SEQUENCE [LARGE SCALE GENOMIC DNA]</scope>
    <source>
        <strain evidence="3">cv. DM1-3 516 R44</strain>
    </source>
</reference>
<reference evidence="2" key="2">
    <citation type="submission" date="2015-06" db="UniProtKB">
        <authorList>
            <consortium name="EnsemblPlants"/>
        </authorList>
    </citation>
    <scope>IDENTIFICATION</scope>
    <source>
        <strain evidence="2">DM1-3 516 R44</strain>
    </source>
</reference>
<dbReference type="AlphaFoldDB" id="M1DGZ9"/>
<dbReference type="HOGENOM" id="CLU_1386311_0_0_1"/>